<accession>E6QP35</accession>
<comment type="similarity">
    <text evidence="7">Belongs to the radical SAM superfamily. Anaerobic sulfatase-maturating enzyme family.</text>
</comment>
<dbReference type="InterPro" id="IPR034491">
    <property type="entry name" value="Anaerob_Ser_sulfatase-maturase"/>
</dbReference>
<evidence type="ECO:0000256" key="3">
    <source>
        <dbReference type="ARBA" id="ARBA00022691"/>
    </source>
</evidence>
<dbReference type="SFLD" id="SFLDG01072">
    <property type="entry name" value="dehydrogenase_like"/>
    <property type="match status" value="1"/>
</dbReference>
<dbReference type="SFLD" id="SFLDS00029">
    <property type="entry name" value="Radical_SAM"/>
    <property type="match status" value="1"/>
</dbReference>
<dbReference type="Gene3D" id="3.20.20.70">
    <property type="entry name" value="Aldolase class I"/>
    <property type="match status" value="1"/>
</dbReference>
<evidence type="ECO:0000256" key="7">
    <source>
        <dbReference type="ARBA" id="ARBA00023601"/>
    </source>
</evidence>
<dbReference type="InterPro" id="IPR004027">
    <property type="entry name" value="SEC_C_motif"/>
</dbReference>
<proteinExistence type="inferred from homology"/>
<comment type="caution">
    <text evidence="9">The sequence shown here is derived from an EMBL/GenBank/DDBJ whole genome shotgun (WGS) entry which is preliminary data.</text>
</comment>
<dbReference type="NCBIfam" id="TIGR04085">
    <property type="entry name" value="rSAM_more_4Fe4S"/>
    <property type="match status" value="1"/>
</dbReference>
<gene>
    <name evidence="9" type="primary">aslB</name>
    <name evidence="9" type="ORF">CARN6_2545</name>
</gene>
<dbReference type="InterPro" id="IPR013785">
    <property type="entry name" value="Aldolase_TIM"/>
</dbReference>
<dbReference type="Pfam" id="PF13186">
    <property type="entry name" value="SPASM"/>
    <property type="match status" value="1"/>
</dbReference>
<keyword evidence="4" id="KW-0479">Metal-binding</keyword>
<dbReference type="SUPFAM" id="SSF103642">
    <property type="entry name" value="Sec-C motif"/>
    <property type="match status" value="1"/>
</dbReference>
<keyword evidence="3" id="KW-0949">S-adenosyl-L-methionine</keyword>
<dbReference type="AlphaFoldDB" id="E6QP35"/>
<evidence type="ECO:0000256" key="6">
    <source>
        <dbReference type="ARBA" id="ARBA00023014"/>
    </source>
</evidence>
<dbReference type="GO" id="GO:0046872">
    <property type="term" value="F:metal ion binding"/>
    <property type="evidence" value="ECO:0007669"/>
    <property type="project" value="UniProtKB-KW"/>
</dbReference>
<evidence type="ECO:0000256" key="5">
    <source>
        <dbReference type="ARBA" id="ARBA00023004"/>
    </source>
</evidence>
<dbReference type="SUPFAM" id="SSF102114">
    <property type="entry name" value="Radical SAM enzymes"/>
    <property type="match status" value="1"/>
</dbReference>
<comment type="cofactor">
    <cofactor evidence="1">
        <name>[4Fe-4S] cluster</name>
        <dbReference type="ChEBI" id="CHEBI:49883"/>
    </cofactor>
</comment>
<dbReference type="PROSITE" id="PS51918">
    <property type="entry name" value="RADICAL_SAM"/>
    <property type="match status" value="1"/>
</dbReference>
<dbReference type="CDD" id="cd01335">
    <property type="entry name" value="Radical_SAM"/>
    <property type="match status" value="1"/>
</dbReference>
<dbReference type="EMBL" id="CABQ01000304">
    <property type="protein sequence ID" value="CBI09006.1"/>
    <property type="molecule type" value="Genomic_DNA"/>
</dbReference>
<evidence type="ECO:0000256" key="2">
    <source>
        <dbReference type="ARBA" id="ARBA00022485"/>
    </source>
</evidence>
<dbReference type="Pfam" id="PF02810">
    <property type="entry name" value="SEC-C"/>
    <property type="match status" value="1"/>
</dbReference>
<evidence type="ECO:0000256" key="4">
    <source>
        <dbReference type="ARBA" id="ARBA00022723"/>
    </source>
</evidence>
<dbReference type="InterPro" id="IPR047207">
    <property type="entry name" value="SPASM_anSME"/>
</dbReference>
<dbReference type="SFLD" id="SFLDG01067">
    <property type="entry name" value="SPASM/twitch_domain_containing"/>
    <property type="match status" value="1"/>
</dbReference>
<reference evidence="9" key="1">
    <citation type="submission" date="2009-10" db="EMBL/GenBank/DDBJ databases">
        <title>Diversity of trophic interactions inside an arsenic-rich microbial ecosystem.</title>
        <authorList>
            <person name="Bertin P.N."/>
            <person name="Heinrich-Salmeron A."/>
            <person name="Pelletier E."/>
            <person name="Goulhen-Chollet F."/>
            <person name="Arsene-Ploetze F."/>
            <person name="Gallien S."/>
            <person name="Calteau A."/>
            <person name="Vallenet D."/>
            <person name="Casiot C."/>
            <person name="Chane-Woon-Ming B."/>
            <person name="Giloteaux L."/>
            <person name="Barakat M."/>
            <person name="Bonnefoy V."/>
            <person name="Bruneel O."/>
            <person name="Chandler M."/>
            <person name="Cleiss J."/>
            <person name="Duran R."/>
            <person name="Elbaz-Poulichet F."/>
            <person name="Fonknechten N."/>
            <person name="Lauga B."/>
            <person name="Mornico D."/>
            <person name="Ortet P."/>
            <person name="Schaeffer C."/>
            <person name="Siguier P."/>
            <person name="Alexander Thil Smith A."/>
            <person name="Van Dorsselaer A."/>
            <person name="Weissenbach J."/>
            <person name="Medigue C."/>
            <person name="Le Paslier D."/>
        </authorList>
    </citation>
    <scope>NUCLEOTIDE SEQUENCE</scope>
</reference>
<name>E6QP35_9ZZZZ</name>
<dbReference type="SFLD" id="SFLDG01384">
    <property type="entry name" value="thioether_bond_formation_requi"/>
    <property type="match status" value="1"/>
</dbReference>
<dbReference type="InterPro" id="IPR023867">
    <property type="entry name" value="Sulphatase_maturase_rSAM"/>
</dbReference>
<evidence type="ECO:0000313" key="9">
    <source>
        <dbReference type="EMBL" id="CBI09006.1"/>
    </source>
</evidence>
<feature type="domain" description="Radical SAM core" evidence="8">
    <location>
        <begin position="39"/>
        <end position="281"/>
    </location>
</feature>
<dbReference type="CDD" id="cd21120">
    <property type="entry name" value="SPASM_anSME"/>
    <property type="match status" value="1"/>
</dbReference>
<organism evidence="9">
    <name type="scientific">mine drainage metagenome</name>
    <dbReference type="NCBI Taxonomy" id="410659"/>
    <lineage>
        <taxon>unclassified sequences</taxon>
        <taxon>metagenomes</taxon>
        <taxon>ecological metagenomes</taxon>
    </lineage>
</organism>
<dbReference type="GO" id="GO:0051539">
    <property type="term" value="F:4 iron, 4 sulfur cluster binding"/>
    <property type="evidence" value="ECO:0007669"/>
    <property type="project" value="UniProtKB-KW"/>
</dbReference>
<keyword evidence="2" id="KW-0004">4Fe-4S</keyword>
<dbReference type="NCBIfam" id="NF010308">
    <property type="entry name" value="PRK13745.1"/>
    <property type="match status" value="1"/>
</dbReference>
<dbReference type="NCBIfam" id="TIGR03942">
    <property type="entry name" value="sulfatase_rSAM"/>
    <property type="match status" value="1"/>
</dbReference>
<dbReference type="Pfam" id="PF04055">
    <property type="entry name" value="Radical_SAM"/>
    <property type="match status" value="1"/>
</dbReference>
<dbReference type="SFLD" id="SFLDF00285">
    <property type="entry name" value="anaerobic_Ser-type_sulfatase-m"/>
    <property type="match status" value="1"/>
</dbReference>
<evidence type="ECO:0000259" key="8">
    <source>
        <dbReference type="PROSITE" id="PS51918"/>
    </source>
</evidence>
<keyword evidence="5" id="KW-0408">Iron</keyword>
<dbReference type="GO" id="GO:0016491">
    <property type="term" value="F:oxidoreductase activity"/>
    <property type="evidence" value="ECO:0007669"/>
    <property type="project" value="InterPro"/>
</dbReference>
<evidence type="ECO:0000256" key="1">
    <source>
        <dbReference type="ARBA" id="ARBA00001966"/>
    </source>
</evidence>
<dbReference type="PANTHER" id="PTHR43273:SF3">
    <property type="entry name" value="ANAEROBIC SULFATASE-MATURATING ENZYME HOMOLOG ASLB-RELATED"/>
    <property type="match status" value="1"/>
</dbReference>
<keyword evidence="6" id="KW-0411">Iron-sulfur</keyword>
<dbReference type="SFLD" id="SFLDG01386">
    <property type="entry name" value="main_SPASM_domain-containing"/>
    <property type="match status" value="1"/>
</dbReference>
<dbReference type="InterPro" id="IPR023885">
    <property type="entry name" value="4Fe4S-binding_SPASM_dom"/>
</dbReference>
<dbReference type="PANTHER" id="PTHR43273">
    <property type="entry name" value="ANAEROBIC SULFATASE-MATURATING ENZYME HOMOLOG ASLB-RELATED"/>
    <property type="match status" value="1"/>
</dbReference>
<dbReference type="InterPro" id="IPR058240">
    <property type="entry name" value="rSAM_sf"/>
</dbReference>
<sequence length="484" mass="55484">MYPCRKRSSCGRKRMIPRRNKAVPHQQHIRYKACADMSDYPFHVMTKPVGPICNLDCKYCFYLEKENLYPNVSRWAMRPDVLESYIRQYIDAQPTDVIHFAWQGGEPTLLGVDFFRKMVELQKRYANGRKIENAFQTNGVLLDDVWGEFFAENKFLIGLSVDGPEHLHDAYRVDKRGKGSFQRVMAGMETLKRNGVSFNTLTTIHRANSQHPLEVYRFLREQGSGYMQFIPIVERKTAQTTSDGLTLVLPTFAAEAKVTEWSVEPTQFGRFLCAIFDEWVRHDVGRQFVQLFDVSLEMWFGQEASLCVFRRKCGQALAMEHGGDLYSCDHFVYPENRLGNIMEIPLEDLANSPQQKKFGEDKETTLPKYCLTCDVRFACNGECPKHRFLQTPDGESGLNYLCAGYKMFFHHVDPYMRFMADQLQREQAPANVMRWVAQEDAKKSANGKVGRNAMCLCGSGKKYKACCLRAEQSGPSAGQSRAAL</sequence>
<dbReference type="InterPro" id="IPR007197">
    <property type="entry name" value="rSAM"/>
</dbReference>
<protein>
    <submittedName>
        <fullName evidence="9">Regulator of arylsulfatase activity</fullName>
    </submittedName>
</protein>